<dbReference type="Proteomes" id="UP001153292">
    <property type="component" value="Chromosome 5"/>
</dbReference>
<dbReference type="PROSITE" id="PS50097">
    <property type="entry name" value="BTB"/>
    <property type="match status" value="1"/>
</dbReference>
<dbReference type="Pfam" id="PF00651">
    <property type="entry name" value="BTB"/>
    <property type="match status" value="1"/>
</dbReference>
<dbReference type="SMART" id="SM00225">
    <property type="entry name" value="BTB"/>
    <property type="match status" value="1"/>
</dbReference>
<sequence length="374" mass="42435">MARGTRMMLVDDDGELLNVDNAGDVRAEQQIALQRSQDAQYVHNGSVSTLHRCETIDAKKLCIYDLDCKIKITNEYDIGGTYTGEEPDLWFYFTTSVCPGNNYLLNLFVCHRKIGNFSIGVSNSNEYKVRDRPADISGWTILPRTLTWYTFKSAAPNENYHIKTFCFAEKDVTYFHNNIVFIPISIVLNASHSLNSDIIKSIKLKHDHSSVLNKQEHTDFVLESATTNKFPTHRIILAAHSPVLRSLIKDSKVTSMSLDISDSDMTILLEFLYSGTINDILNQDCDTLLKLADKFQLSNLFLIAELVTAEHINVENAVDIALLAQRYKLQNLRHKVLSFIKNNPKVMQTDGWAKLKDVNLIKQLVEHIYSGSVE</sequence>
<name>A0ABN8B828_CHISP</name>
<evidence type="ECO:0000313" key="3">
    <source>
        <dbReference type="Proteomes" id="UP001153292"/>
    </source>
</evidence>
<evidence type="ECO:0000259" key="1">
    <source>
        <dbReference type="PROSITE" id="PS50097"/>
    </source>
</evidence>
<dbReference type="InterPro" id="IPR000210">
    <property type="entry name" value="BTB/POZ_dom"/>
</dbReference>
<dbReference type="SUPFAM" id="SSF54695">
    <property type="entry name" value="POZ domain"/>
    <property type="match status" value="1"/>
</dbReference>
<feature type="domain" description="BTB" evidence="1">
    <location>
        <begin position="218"/>
        <end position="278"/>
    </location>
</feature>
<dbReference type="Gene3D" id="3.30.710.10">
    <property type="entry name" value="Potassium Channel Kv1.1, Chain A"/>
    <property type="match status" value="1"/>
</dbReference>
<reference evidence="2" key="1">
    <citation type="submission" date="2021-12" db="EMBL/GenBank/DDBJ databases">
        <authorList>
            <person name="King R."/>
        </authorList>
    </citation>
    <scope>NUCLEOTIDE SEQUENCE</scope>
</reference>
<dbReference type="Gene3D" id="1.25.40.420">
    <property type="match status" value="1"/>
</dbReference>
<dbReference type="PANTHER" id="PTHR24413">
    <property type="entry name" value="SPECKLE-TYPE POZ PROTEIN"/>
    <property type="match status" value="1"/>
</dbReference>
<dbReference type="InterPro" id="IPR011333">
    <property type="entry name" value="SKP1/BTB/POZ_sf"/>
</dbReference>
<dbReference type="CDD" id="cd18186">
    <property type="entry name" value="BTB_POZ_ZBTB_KLHL-like"/>
    <property type="match status" value="1"/>
</dbReference>
<accession>A0ABN8B828</accession>
<gene>
    <name evidence="2" type="ORF">CHILSU_LOCUS9088</name>
</gene>
<dbReference type="CDD" id="cd14733">
    <property type="entry name" value="BACK"/>
    <property type="match status" value="1"/>
</dbReference>
<organism evidence="2 3">
    <name type="scientific">Chilo suppressalis</name>
    <name type="common">Asiatic rice borer moth</name>
    <dbReference type="NCBI Taxonomy" id="168631"/>
    <lineage>
        <taxon>Eukaryota</taxon>
        <taxon>Metazoa</taxon>
        <taxon>Ecdysozoa</taxon>
        <taxon>Arthropoda</taxon>
        <taxon>Hexapoda</taxon>
        <taxon>Insecta</taxon>
        <taxon>Pterygota</taxon>
        <taxon>Neoptera</taxon>
        <taxon>Endopterygota</taxon>
        <taxon>Lepidoptera</taxon>
        <taxon>Glossata</taxon>
        <taxon>Ditrysia</taxon>
        <taxon>Pyraloidea</taxon>
        <taxon>Crambidae</taxon>
        <taxon>Crambinae</taxon>
        <taxon>Chilo</taxon>
    </lineage>
</organism>
<dbReference type="EMBL" id="OU963898">
    <property type="protein sequence ID" value="CAH0405722.1"/>
    <property type="molecule type" value="Genomic_DNA"/>
</dbReference>
<protein>
    <recommendedName>
        <fullName evidence="1">BTB domain-containing protein</fullName>
    </recommendedName>
</protein>
<proteinExistence type="predicted"/>
<keyword evidence="3" id="KW-1185">Reference proteome</keyword>
<evidence type="ECO:0000313" key="2">
    <source>
        <dbReference type="EMBL" id="CAH0405722.1"/>
    </source>
</evidence>